<dbReference type="OrthoDB" id="10265489at2759"/>
<name>A0A1Y1HY90_KLENI</name>
<dbReference type="OMA" id="LYQVSEC"/>
<dbReference type="AlphaFoldDB" id="A0A1Y1HY90"/>
<dbReference type="STRING" id="105231.A0A1Y1HY90"/>
<keyword evidence="4" id="KW-1185">Reference proteome</keyword>
<feature type="region of interest" description="Disordered" evidence="1">
    <location>
        <begin position="211"/>
        <end position="279"/>
    </location>
</feature>
<dbReference type="Gene3D" id="2.30.29.30">
    <property type="entry name" value="Pleckstrin-homology domain (PH domain)/Phosphotyrosine-binding domain (PTB)"/>
    <property type="match status" value="1"/>
</dbReference>
<accession>A0A1Y1HY90</accession>
<dbReference type="EMBL" id="DF237104">
    <property type="protein sequence ID" value="GAQ83615.1"/>
    <property type="molecule type" value="Genomic_DNA"/>
</dbReference>
<feature type="compositionally biased region" description="Basic and acidic residues" evidence="1">
    <location>
        <begin position="253"/>
        <end position="265"/>
    </location>
</feature>
<dbReference type="GO" id="GO:0030125">
    <property type="term" value="C:clathrin vesicle coat"/>
    <property type="evidence" value="ECO:0000318"/>
    <property type="project" value="GO_Central"/>
</dbReference>
<protein>
    <recommendedName>
        <fullName evidence="2">NECAP PHear domain-containing protein</fullName>
    </recommendedName>
</protein>
<sequence>MSAAEVHKNEDEDGVPAVEQTLFKAPEMYVYKIPPRMSNLSYRADDWNINKWAWEGTLKLLSVGTECTIRLEDSKSGELFAQASVKQDQPLPIEAVIDSSRFFVLRVEDTSSKQERHAFLGIGFRERTEAYDFQAALHDHVKFVKRAKEAEEVAEEYAKQPTKDYSLKPGEKITIKLDIPKKQQSLGGPGTLFKNFSGNLVEATEKGLVLKPPPKAAEPLSVRRPSGVQGSLPTDTNTKVEQGQSGAGVVGETSREAREQGKEEEVPPDDDFGDFQVAA</sequence>
<dbReference type="CDD" id="cd13228">
    <property type="entry name" value="PHear_NECAP"/>
    <property type="match status" value="1"/>
</dbReference>
<dbReference type="GO" id="GO:0006897">
    <property type="term" value="P:endocytosis"/>
    <property type="evidence" value="ECO:0007669"/>
    <property type="project" value="InterPro"/>
</dbReference>
<dbReference type="SUPFAM" id="SSF50729">
    <property type="entry name" value="PH domain-like"/>
    <property type="match status" value="1"/>
</dbReference>
<proteinExistence type="predicted"/>
<gene>
    <name evidence="3" type="ORF">KFL_001550050</name>
</gene>
<dbReference type="InterPro" id="IPR012466">
    <property type="entry name" value="NECAP_PHear"/>
</dbReference>
<dbReference type="PANTHER" id="PTHR12847:SF9">
    <property type="entry name" value="NECAP-LIKE PROTEIN CG9132"/>
    <property type="match status" value="1"/>
</dbReference>
<dbReference type="FunFam" id="2.30.29.30:FF:000150">
    <property type="entry name" value="Adaptin ear-binding coat-associated protein"/>
    <property type="match status" value="1"/>
</dbReference>
<feature type="compositionally biased region" description="Polar residues" evidence="1">
    <location>
        <begin position="228"/>
        <end position="244"/>
    </location>
</feature>
<dbReference type="GO" id="GO:0016192">
    <property type="term" value="P:vesicle-mediated transport"/>
    <property type="evidence" value="ECO:0000318"/>
    <property type="project" value="GO_Central"/>
</dbReference>
<dbReference type="InterPro" id="IPR011993">
    <property type="entry name" value="PH-like_dom_sf"/>
</dbReference>
<evidence type="ECO:0000256" key="1">
    <source>
        <dbReference type="SAM" id="MobiDB-lite"/>
    </source>
</evidence>
<dbReference type="Proteomes" id="UP000054558">
    <property type="component" value="Unassembled WGS sequence"/>
</dbReference>
<evidence type="ECO:0000259" key="2">
    <source>
        <dbReference type="Pfam" id="PF07933"/>
    </source>
</evidence>
<evidence type="ECO:0000313" key="3">
    <source>
        <dbReference type="EMBL" id="GAQ83615.1"/>
    </source>
</evidence>
<feature type="domain" description="NECAP PHear" evidence="2">
    <location>
        <begin position="18"/>
        <end position="177"/>
    </location>
</feature>
<dbReference type="Pfam" id="PF07933">
    <property type="entry name" value="DUF1681"/>
    <property type="match status" value="1"/>
</dbReference>
<reference evidence="3 4" key="1">
    <citation type="journal article" date="2014" name="Nat. Commun.">
        <title>Klebsormidium flaccidum genome reveals primary factors for plant terrestrial adaptation.</title>
        <authorList>
            <person name="Hori K."/>
            <person name="Maruyama F."/>
            <person name="Fujisawa T."/>
            <person name="Togashi T."/>
            <person name="Yamamoto N."/>
            <person name="Seo M."/>
            <person name="Sato S."/>
            <person name="Yamada T."/>
            <person name="Mori H."/>
            <person name="Tajima N."/>
            <person name="Moriyama T."/>
            <person name="Ikeuchi M."/>
            <person name="Watanabe M."/>
            <person name="Wada H."/>
            <person name="Kobayashi K."/>
            <person name="Saito M."/>
            <person name="Masuda T."/>
            <person name="Sasaki-Sekimoto Y."/>
            <person name="Mashiguchi K."/>
            <person name="Awai K."/>
            <person name="Shimojima M."/>
            <person name="Masuda S."/>
            <person name="Iwai M."/>
            <person name="Nobusawa T."/>
            <person name="Narise T."/>
            <person name="Kondo S."/>
            <person name="Saito H."/>
            <person name="Sato R."/>
            <person name="Murakawa M."/>
            <person name="Ihara Y."/>
            <person name="Oshima-Yamada Y."/>
            <person name="Ohtaka K."/>
            <person name="Satoh M."/>
            <person name="Sonobe K."/>
            <person name="Ishii M."/>
            <person name="Ohtani R."/>
            <person name="Kanamori-Sato M."/>
            <person name="Honoki R."/>
            <person name="Miyazaki D."/>
            <person name="Mochizuki H."/>
            <person name="Umetsu J."/>
            <person name="Higashi K."/>
            <person name="Shibata D."/>
            <person name="Kamiya Y."/>
            <person name="Sato N."/>
            <person name="Nakamura Y."/>
            <person name="Tabata S."/>
            <person name="Ida S."/>
            <person name="Kurokawa K."/>
            <person name="Ohta H."/>
        </authorList>
    </citation>
    <scope>NUCLEOTIDE SEQUENCE [LARGE SCALE GENOMIC DNA]</scope>
    <source>
        <strain evidence="3 4">NIES-2285</strain>
    </source>
</reference>
<evidence type="ECO:0000313" key="4">
    <source>
        <dbReference type="Proteomes" id="UP000054558"/>
    </source>
</evidence>
<dbReference type="PANTHER" id="PTHR12847">
    <property type="entry name" value="ATP-BINDING CASSETTE ABC TRANSPORTER-RELATED"/>
    <property type="match status" value="1"/>
</dbReference>
<organism evidence="3 4">
    <name type="scientific">Klebsormidium nitens</name>
    <name type="common">Green alga</name>
    <name type="synonym">Ulothrix nitens</name>
    <dbReference type="NCBI Taxonomy" id="105231"/>
    <lineage>
        <taxon>Eukaryota</taxon>
        <taxon>Viridiplantae</taxon>
        <taxon>Streptophyta</taxon>
        <taxon>Klebsormidiophyceae</taxon>
        <taxon>Klebsormidiales</taxon>
        <taxon>Klebsormidiaceae</taxon>
        <taxon>Klebsormidium</taxon>
    </lineage>
</organism>